<evidence type="ECO:0000256" key="1">
    <source>
        <dbReference type="SAM" id="MobiDB-lite"/>
    </source>
</evidence>
<feature type="region of interest" description="Disordered" evidence="1">
    <location>
        <begin position="266"/>
        <end position="286"/>
    </location>
</feature>
<gene>
    <name evidence="2" type="ORF">RUM4293_01177</name>
</gene>
<organism evidence="2 3">
    <name type="scientific">Ruegeria atlantica</name>
    <dbReference type="NCBI Taxonomy" id="81569"/>
    <lineage>
        <taxon>Bacteria</taxon>
        <taxon>Pseudomonadati</taxon>
        <taxon>Pseudomonadota</taxon>
        <taxon>Alphaproteobacteria</taxon>
        <taxon>Rhodobacterales</taxon>
        <taxon>Roseobacteraceae</taxon>
        <taxon>Ruegeria</taxon>
    </lineage>
</organism>
<evidence type="ECO:0000313" key="2">
    <source>
        <dbReference type="EMBL" id="CUH42289.1"/>
    </source>
</evidence>
<dbReference type="EMBL" id="CYPS01000020">
    <property type="protein sequence ID" value="CUH42289.1"/>
    <property type="molecule type" value="Genomic_DNA"/>
</dbReference>
<reference evidence="3" key="1">
    <citation type="submission" date="2015-09" db="EMBL/GenBank/DDBJ databases">
        <authorList>
            <person name="Rodrigo-Torres L."/>
            <person name="Arahal D.R."/>
        </authorList>
    </citation>
    <scope>NUCLEOTIDE SEQUENCE [LARGE SCALE GENOMIC DNA]</scope>
    <source>
        <strain evidence="3">CECT 4293</strain>
    </source>
</reference>
<evidence type="ECO:0000313" key="3">
    <source>
        <dbReference type="Proteomes" id="UP000050786"/>
    </source>
</evidence>
<sequence>MKEYQVGMLWIEGPLSFLEQLCIKSFLDVGQHVRLYTYRPVTNIPEGVEVRDAREVLADDEVILHKRTGSPALHSDKFRVQMLAKVPDIIWADTDAYCVKPFTTENGHLHGWLAAHEINGGVLALPADSATLYDLIDYTNNPYRIPHWLPPKQRRPLIDMALAGETPHASDMPWGIWGPRALTWLLRDNNEARFSQPQDVLYPVTYRARRAMVRSNGNAERFLTENTMSIHFYGRRMRSFILNRFNGIPHPESMVGRLVEKHGIDPHAAPLQKKAATEDLADVSDE</sequence>
<name>A0A0P1E3X7_9RHOB</name>
<dbReference type="AlphaFoldDB" id="A0A0P1E3X7"/>
<proteinExistence type="predicted"/>
<protein>
    <recommendedName>
        <fullName evidence="4">Mannosyltransferase OCH1</fullName>
    </recommendedName>
</protein>
<keyword evidence="3" id="KW-1185">Reference proteome</keyword>
<evidence type="ECO:0008006" key="4">
    <source>
        <dbReference type="Google" id="ProtNLM"/>
    </source>
</evidence>
<dbReference type="Proteomes" id="UP000050786">
    <property type="component" value="Unassembled WGS sequence"/>
</dbReference>
<accession>A0A0P1E3X7</accession>